<dbReference type="EMBL" id="FOGB01000014">
    <property type="protein sequence ID" value="SER02574.1"/>
    <property type="molecule type" value="Genomic_DNA"/>
</dbReference>
<keyword evidence="2" id="KW-1185">Reference proteome</keyword>
<sequence length="178" mass="20458">MGNGRLFPVDNDKRCVRGGRHHTRTVMFMATLSLIQFNPTLYFYQCYSGCHHSGDGLSSEHSSSGHRRQGSITKCGNGRAGRLLIEGAHSYRFSANISTELQKRQEPLSKEIMDIDWKAQLKLCWRYQRLIKRGKHPMSLSQPSPERWWSISGRLPAKLIVILNTMLKNEERRNEKSA</sequence>
<gene>
    <name evidence="1" type="ORF">SAMN03080615_03659</name>
</gene>
<organism evidence="1 2">
    <name type="scientific">Amphritea atlantica</name>
    <dbReference type="NCBI Taxonomy" id="355243"/>
    <lineage>
        <taxon>Bacteria</taxon>
        <taxon>Pseudomonadati</taxon>
        <taxon>Pseudomonadota</taxon>
        <taxon>Gammaproteobacteria</taxon>
        <taxon>Oceanospirillales</taxon>
        <taxon>Oceanospirillaceae</taxon>
        <taxon>Amphritea</taxon>
    </lineage>
</organism>
<protein>
    <submittedName>
        <fullName evidence="1">Uncharacterized protein</fullName>
    </submittedName>
</protein>
<evidence type="ECO:0000313" key="1">
    <source>
        <dbReference type="EMBL" id="SER02574.1"/>
    </source>
</evidence>
<accession>A0A1H9KTR6</accession>
<dbReference type="AlphaFoldDB" id="A0A1H9KTR6"/>
<proteinExistence type="predicted"/>
<dbReference type="Proteomes" id="UP000198749">
    <property type="component" value="Unassembled WGS sequence"/>
</dbReference>
<name>A0A1H9KTR6_9GAMM</name>
<evidence type="ECO:0000313" key="2">
    <source>
        <dbReference type="Proteomes" id="UP000198749"/>
    </source>
</evidence>
<reference evidence="2" key="1">
    <citation type="submission" date="2016-10" db="EMBL/GenBank/DDBJ databases">
        <authorList>
            <person name="Varghese N."/>
            <person name="Submissions S."/>
        </authorList>
    </citation>
    <scope>NUCLEOTIDE SEQUENCE [LARGE SCALE GENOMIC DNA]</scope>
    <source>
        <strain evidence="2">DSM 18887</strain>
    </source>
</reference>